<comment type="caution">
    <text evidence="2">The sequence shown here is derived from an EMBL/GenBank/DDBJ whole genome shotgun (WGS) entry which is preliminary data.</text>
</comment>
<evidence type="ECO:0000313" key="3">
    <source>
        <dbReference type="Proteomes" id="UP000014461"/>
    </source>
</evidence>
<dbReference type="InterPro" id="IPR004360">
    <property type="entry name" value="Glyas_Fos-R_dOase_dom"/>
</dbReference>
<dbReference type="InterPro" id="IPR029068">
    <property type="entry name" value="Glyas_Bleomycin-R_OHBP_Dase"/>
</dbReference>
<dbReference type="SUPFAM" id="SSF54593">
    <property type="entry name" value="Glyoxalase/Bleomycin resistance protein/Dihydroxybiphenyl dioxygenase"/>
    <property type="match status" value="1"/>
</dbReference>
<dbReference type="AlphaFoldDB" id="R9PKH8"/>
<dbReference type="RefSeq" id="WP_016401598.1">
    <property type="nucleotide sequence ID" value="NZ_BARX01000011.1"/>
</dbReference>
<gene>
    <name evidence="2" type="ORF">AALB_1910</name>
</gene>
<dbReference type="Gene3D" id="3.10.180.10">
    <property type="entry name" value="2,3-Dihydroxybiphenyl 1,2-Dioxygenase, domain 1"/>
    <property type="match status" value="1"/>
</dbReference>
<dbReference type="EMBL" id="BARX01000011">
    <property type="protein sequence ID" value="GAD01830.1"/>
    <property type="molecule type" value="Genomic_DNA"/>
</dbReference>
<evidence type="ECO:0000313" key="2">
    <source>
        <dbReference type="EMBL" id="GAD01830.1"/>
    </source>
</evidence>
<protein>
    <recommendedName>
        <fullName evidence="1">Glyoxalase/fosfomycin resistance/dioxygenase domain-containing protein</fullName>
    </recommendedName>
</protein>
<dbReference type="Proteomes" id="UP000014461">
    <property type="component" value="Unassembled WGS sequence"/>
</dbReference>
<reference evidence="2" key="1">
    <citation type="journal article" date="2013" name="Genome Announc.">
        <title>Draft Genome Sequence of Agarivorans albus Strain MKT 106T, an Agarolytic Marine Bacterium.</title>
        <authorList>
            <person name="Yasuike M."/>
            <person name="Nakamura Y."/>
            <person name="Kai W."/>
            <person name="Fujiwara A."/>
            <person name="Fukui Y."/>
            <person name="Satomi M."/>
            <person name="Sano M."/>
        </authorList>
    </citation>
    <scope>NUCLEOTIDE SEQUENCE [LARGE SCALE GENOMIC DNA]</scope>
</reference>
<feature type="domain" description="Glyoxalase/fosfomycin resistance/dioxygenase" evidence="1">
    <location>
        <begin position="13"/>
        <end position="117"/>
    </location>
</feature>
<keyword evidence="3" id="KW-1185">Reference proteome</keyword>
<accession>R9PKH8</accession>
<dbReference type="Pfam" id="PF00903">
    <property type="entry name" value="Glyoxalase"/>
    <property type="match status" value="1"/>
</dbReference>
<dbReference type="CDD" id="cd08356">
    <property type="entry name" value="VOC_CChe_VCA0619_like"/>
    <property type="match status" value="1"/>
</dbReference>
<evidence type="ECO:0000259" key="1">
    <source>
        <dbReference type="Pfam" id="PF00903"/>
    </source>
</evidence>
<name>R9PKH8_AGAAL</name>
<proteinExistence type="predicted"/>
<organism evidence="2 3">
    <name type="scientific">Agarivorans albus MKT 106</name>
    <dbReference type="NCBI Taxonomy" id="1331007"/>
    <lineage>
        <taxon>Bacteria</taxon>
        <taxon>Pseudomonadati</taxon>
        <taxon>Pseudomonadota</taxon>
        <taxon>Gammaproteobacteria</taxon>
        <taxon>Alteromonadales</taxon>
        <taxon>Alteromonadaceae</taxon>
        <taxon>Agarivorans</taxon>
    </lineage>
</organism>
<sequence length="121" mass="13999">MKPLQSIEIKAFIPSKDFETSIQFYQTIGFTLASNEQGVAYFHHQNCSFLLQNFYQKQLCDNLMLHWLVKDLDHWHQTISDKLSGSGLAFSITPISEQPWGMRDFCLTDPSGVLWRIGENQ</sequence>
<dbReference type="STRING" id="1331007.AALB_1910"/>
<dbReference type="OrthoDB" id="674527at2"/>